<name>A0A4U1IH05_9BACT</name>
<reference evidence="1 2" key="1">
    <citation type="submission" date="2019-04" db="EMBL/GenBank/DDBJ databases">
        <authorList>
            <person name="Li Y."/>
            <person name="Wang J."/>
        </authorList>
    </citation>
    <scope>NUCLEOTIDE SEQUENCE [LARGE SCALE GENOMIC DNA]</scope>
    <source>
        <strain evidence="1 2">DSM 14668</strain>
    </source>
</reference>
<sequence length="112" mass="12560">MRISAAQITDFDRHALRDYAVSMVEHLREQLPKKAARFTDEELAALVLSGAERARGYGLVLGAEVAQFLYLMLVLGPDFDEAPRYAAIRRALVRSDIDNGTKLNHIFTLLLT</sequence>
<accession>A0A4U1IH05</accession>
<gene>
    <name evidence="1" type="ORF">E8A74_50115</name>
</gene>
<protein>
    <submittedName>
        <fullName evidence="1">Uncharacterized protein</fullName>
    </submittedName>
</protein>
<keyword evidence="2" id="KW-1185">Reference proteome</keyword>
<dbReference type="RefSeq" id="WP_136936318.1">
    <property type="nucleotide sequence ID" value="NZ_SSMQ01000131.1"/>
</dbReference>
<dbReference type="AlphaFoldDB" id="A0A4U1IH05"/>
<proteinExistence type="predicted"/>
<comment type="caution">
    <text evidence="1">The sequence shown here is derived from an EMBL/GenBank/DDBJ whole genome shotgun (WGS) entry which is preliminary data.</text>
</comment>
<dbReference type="Proteomes" id="UP000309215">
    <property type="component" value="Unassembled WGS sequence"/>
</dbReference>
<dbReference type="EMBL" id="SSMQ01000131">
    <property type="protein sequence ID" value="TKC93001.1"/>
    <property type="molecule type" value="Genomic_DNA"/>
</dbReference>
<evidence type="ECO:0000313" key="2">
    <source>
        <dbReference type="Proteomes" id="UP000309215"/>
    </source>
</evidence>
<evidence type="ECO:0000313" key="1">
    <source>
        <dbReference type="EMBL" id="TKC93001.1"/>
    </source>
</evidence>
<dbReference type="OrthoDB" id="5526039at2"/>
<organism evidence="1 2">
    <name type="scientific">Polyangium fumosum</name>
    <dbReference type="NCBI Taxonomy" id="889272"/>
    <lineage>
        <taxon>Bacteria</taxon>
        <taxon>Pseudomonadati</taxon>
        <taxon>Myxococcota</taxon>
        <taxon>Polyangia</taxon>
        <taxon>Polyangiales</taxon>
        <taxon>Polyangiaceae</taxon>
        <taxon>Polyangium</taxon>
    </lineage>
</organism>